<feature type="transmembrane region" description="Helical" evidence="1">
    <location>
        <begin position="70"/>
        <end position="91"/>
    </location>
</feature>
<keyword evidence="1" id="KW-0812">Transmembrane</keyword>
<name>A0ABR5CDI7_9MICO</name>
<sequence length="136" mass="13554">MMLSISILGAVGVAAGAVVFLGLPVVDNLLFGPDIHVSQMTALFCGASLVFTALSISFSYHVLAPLGKTNLIAVATTLGAAVGVPLILILAHSSGAAGAALAGASAEAVVCVVEAVAVVRILRSTLPLGPWRITHA</sequence>
<gene>
    <name evidence="2" type="ORF">TZ00_14400</name>
</gene>
<evidence type="ECO:0000313" key="2">
    <source>
        <dbReference type="EMBL" id="KJC63684.1"/>
    </source>
</evidence>
<comment type="caution">
    <text evidence="2">The sequence shown here is derived from an EMBL/GenBank/DDBJ whole genome shotgun (WGS) entry which is preliminary data.</text>
</comment>
<evidence type="ECO:0000313" key="3">
    <source>
        <dbReference type="Proteomes" id="UP000032503"/>
    </source>
</evidence>
<accession>A0ABR5CDI7</accession>
<keyword evidence="1" id="KW-1133">Transmembrane helix</keyword>
<organism evidence="2 3">
    <name type="scientific">Agreia bicolorata</name>
    <dbReference type="NCBI Taxonomy" id="110935"/>
    <lineage>
        <taxon>Bacteria</taxon>
        <taxon>Bacillati</taxon>
        <taxon>Actinomycetota</taxon>
        <taxon>Actinomycetes</taxon>
        <taxon>Micrococcales</taxon>
        <taxon>Microbacteriaceae</taxon>
        <taxon>Agreia</taxon>
    </lineage>
</organism>
<dbReference type="Proteomes" id="UP000032503">
    <property type="component" value="Unassembled WGS sequence"/>
</dbReference>
<reference evidence="2 3" key="1">
    <citation type="journal article" date="2001" name="Int. J. Syst. Evol. Microbiol.">
        <title>Agreia bicolorata gen. nov., sp. nov., to accommodate actinobacteria isolated from narrow reed grass infected by the nematode Heteroanguina graminophila.</title>
        <authorList>
            <person name="Evtushenko L.I."/>
            <person name="Dorofeeva L.V."/>
            <person name="Dobrovolskaya T.G."/>
            <person name="Streshinskaya G.M."/>
            <person name="Subbotin S.A."/>
            <person name="Tiedje J.M."/>
        </authorList>
    </citation>
    <scope>NUCLEOTIDE SEQUENCE [LARGE SCALE GENOMIC DNA]</scope>
    <source>
        <strain evidence="2 3">VKM Ac-1804</strain>
    </source>
</reference>
<evidence type="ECO:0000256" key="1">
    <source>
        <dbReference type="SAM" id="Phobius"/>
    </source>
</evidence>
<feature type="transmembrane region" description="Helical" evidence="1">
    <location>
        <begin position="97"/>
        <end position="122"/>
    </location>
</feature>
<dbReference type="EMBL" id="JYFC01000006">
    <property type="protein sequence ID" value="KJC63684.1"/>
    <property type="molecule type" value="Genomic_DNA"/>
</dbReference>
<proteinExistence type="predicted"/>
<keyword evidence="3" id="KW-1185">Reference proteome</keyword>
<keyword evidence="1" id="KW-0472">Membrane</keyword>
<feature type="transmembrane region" description="Helical" evidence="1">
    <location>
        <begin position="40"/>
        <end position="63"/>
    </location>
</feature>
<protein>
    <recommendedName>
        <fullName evidence="4">Polysaccharide biosynthesis protein C-terminal domain-containing protein</fullName>
    </recommendedName>
</protein>
<evidence type="ECO:0008006" key="4">
    <source>
        <dbReference type="Google" id="ProtNLM"/>
    </source>
</evidence>